<keyword evidence="3" id="KW-1185">Reference proteome</keyword>
<evidence type="ECO:0000256" key="1">
    <source>
        <dbReference type="SAM" id="Phobius"/>
    </source>
</evidence>
<feature type="transmembrane region" description="Helical" evidence="1">
    <location>
        <begin position="7"/>
        <end position="24"/>
    </location>
</feature>
<dbReference type="PROSITE" id="PS51257">
    <property type="entry name" value="PROKAR_LIPOPROTEIN"/>
    <property type="match status" value="1"/>
</dbReference>
<keyword evidence="1" id="KW-0472">Membrane</keyword>
<keyword evidence="1" id="KW-0812">Transmembrane</keyword>
<accession>A0A916T8V5</accession>
<reference evidence="2" key="2">
    <citation type="submission" date="2020-09" db="EMBL/GenBank/DDBJ databases">
        <authorList>
            <person name="Sun Q."/>
            <person name="Zhou Y."/>
        </authorList>
    </citation>
    <scope>NUCLEOTIDE SEQUENCE</scope>
    <source>
        <strain evidence="2">CGMCC 1.12827</strain>
    </source>
</reference>
<organism evidence="2 3">
    <name type="scientific">Gordonia jinhuaensis</name>
    <dbReference type="NCBI Taxonomy" id="1517702"/>
    <lineage>
        <taxon>Bacteria</taxon>
        <taxon>Bacillati</taxon>
        <taxon>Actinomycetota</taxon>
        <taxon>Actinomycetes</taxon>
        <taxon>Mycobacteriales</taxon>
        <taxon>Gordoniaceae</taxon>
        <taxon>Gordonia</taxon>
    </lineage>
</organism>
<feature type="transmembrane region" description="Helical" evidence="1">
    <location>
        <begin position="30"/>
        <end position="48"/>
    </location>
</feature>
<evidence type="ECO:0000313" key="2">
    <source>
        <dbReference type="EMBL" id="GGB36063.1"/>
    </source>
</evidence>
<name>A0A916T8V5_9ACTN</name>
<dbReference type="AlphaFoldDB" id="A0A916T8V5"/>
<sequence length="108" mass="12042">MSKVMTCAGAVLIIACVAYFMVRWADEGRWPWMIFGAILIALNVFVLFNELKPRPKPRDWTVEEVREVIAPIVGDAAQVRTLRRVDKGLSLPAALELVQKANSTSAED</sequence>
<reference evidence="2" key="1">
    <citation type="journal article" date="2014" name="Int. J. Syst. Evol. Microbiol.">
        <title>Complete genome sequence of Corynebacterium casei LMG S-19264T (=DSM 44701T), isolated from a smear-ripened cheese.</title>
        <authorList>
            <consortium name="US DOE Joint Genome Institute (JGI-PGF)"/>
            <person name="Walter F."/>
            <person name="Albersmeier A."/>
            <person name="Kalinowski J."/>
            <person name="Ruckert C."/>
        </authorList>
    </citation>
    <scope>NUCLEOTIDE SEQUENCE</scope>
    <source>
        <strain evidence="2">CGMCC 1.12827</strain>
    </source>
</reference>
<proteinExistence type="predicted"/>
<keyword evidence="1" id="KW-1133">Transmembrane helix</keyword>
<protein>
    <submittedName>
        <fullName evidence="2">Uncharacterized protein</fullName>
    </submittedName>
</protein>
<dbReference type="EMBL" id="BMGC01000017">
    <property type="protein sequence ID" value="GGB36063.1"/>
    <property type="molecule type" value="Genomic_DNA"/>
</dbReference>
<dbReference type="Proteomes" id="UP000621454">
    <property type="component" value="Unassembled WGS sequence"/>
</dbReference>
<gene>
    <name evidence="2" type="ORF">GCM10011489_25090</name>
</gene>
<evidence type="ECO:0000313" key="3">
    <source>
        <dbReference type="Proteomes" id="UP000621454"/>
    </source>
</evidence>
<comment type="caution">
    <text evidence="2">The sequence shown here is derived from an EMBL/GenBank/DDBJ whole genome shotgun (WGS) entry which is preliminary data.</text>
</comment>